<dbReference type="SUPFAM" id="SSF103190">
    <property type="entry name" value="Sensory domain-like"/>
    <property type="match status" value="1"/>
</dbReference>
<organism evidence="1 2">
    <name type="scientific">Sulfurisoma sediminicola</name>
    <dbReference type="NCBI Taxonomy" id="1381557"/>
    <lineage>
        <taxon>Bacteria</taxon>
        <taxon>Pseudomonadati</taxon>
        <taxon>Pseudomonadota</taxon>
        <taxon>Betaproteobacteria</taxon>
        <taxon>Nitrosomonadales</taxon>
        <taxon>Sterolibacteriaceae</taxon>
        <taxon>Sulfurisoma</taxon>
    </lineage>
</organism>
<dbReference type="Proteomes" id="UP000268908">
    <property type="component" value="Unassembled WGS sequence"/>
</dbReference>
<protein>
    <submittedName>
        <fullName evidence="1">Uncharacterized protein</fullName>
    </submittedName>
</protein>
<dbReference type="CDD" id="cd18773">
    <property type="entry name" value="PDC1_HK_sensor"/>
    <property type="match status" value="1"/>
</dbReference>
<evidence type="ECO:0000313" key="2">
    <source>
        <dbReference type="Proteomes" id="UP000268908"/>
    </source>
</evidence>
<gene>
    <name evidence="1" type="ORF">DFR35_2121</name>
</gene>
<dbReference type="InterPro" id="IPR029151">
    <property type="entry name" value="Sensor-like_sf"/>
</dbReference>
<dbReference type="RefSeq" id="WP_121242316.1">
    <property type="nucleotide sequence ID" value="NZ_BHVV01000003.1"/>
</dbReference>
<evidence type="ECO:0000313" key="1">
    <source>
        <dbReference type="EMBL" id="RLJ63497.1"/>
    </source>
</evidence>
<proteinExistence type="predicted"/>
<dbReference type="AlphaFoldDB" id="A0A497XAC8"/>
<accession>A0A497XAC8</accession>
<keyword evidence="2" id="KW-1185">Reference proteome</keyword>
<reference evidence="1 2" key="1">
    <citation type="submission" date="2018-10" db="EMBL/GenBank/DDBJ databases">
        <title>Genomic Encyclopedia of Type Strains, Phase IV (KMG-IV): sequencing the most valuable type-strain genomes for metagenomic binning, comparative biology and taxonomic classification.</title>
        <authorList>
            <person name="Goeker M."/>
        </authorList>
    </citation>
    <scope>NUCLEOTIDE SEQUENCE [LARGE SCALE GENOMIC DNA]</scope>
    <source>
        <strain evidence="1 2">DSM 26916</strain>
    </source>
</reference>
<dbReference type="EMBL" id="RCCI01000006">
    <property type="protein sequence ID" value="RLJ63497.1"/>
    <property type="molecule type" value="Genomic_DNA"/>
</dbReference>
<sequence length="315" mass="35403">MDEKWKDDVYRKRAELAQRLHEPMARLAALCAGNWGGRAQLNDVLAAGFDAIPHATYLYVLDDKSVQVSDNVGAGRVALGYFDRDRSQRPYMREPVPAWGFLLSDAYVSLSGRPSLTALHVVRDGDALRGYLGADFDLRDLPAAPAAAPEEHSDWRQIKGDPSIRGTVFLQKRVESPMDRHIGQAMSILEELITERGMFQVVIHFSSSRATGWFVDDPFRYRIIDHEALADPDVCMLYPPQPWPADAAMRPEAVKPILDAMRELRITDQNIYLRSASINIFNGMVSLTFSCDGSHYVAWDQFLDRQGDFWSAIGG</sequence>
<comment type="caution">
    <text evidence="1">The sequence shown here is derived from an EMBL/GenBank/DDBJ whole genome shotgun (WGS) entry which is preliminary data.</text>
</comment>
<dbReference type="OrthoDB" id="8477901at2"/>
<name>A0A497XAC8_9PROT</name>